<dbReference type="InterPro" id="IPR029787">
    <property type="entry name" value="Nucleotide_cyclase"/>
</dbReference>
<dbReference type="InterPro" id="IPR001633">
    <property type="entry name" value="EAL_dom"/>
</dbReference>
<dbReference type="InterPro" id="IPR043128">
    <property type="entry name" value="Rev_trsase/Diguanyl_cyclase"/>
</dbReference>
<dbReference type="PANTHER" id="PTHR33121:SF79">
    <property type="entry name" value="CYCLIC DI-GMP PHOSPHODIESTERASE PDED-RELATED"/>
    <property type="match status" value="1"/>
</dbReference>
<dbReference type="EMBL" id="QQBB01000001">
    <property type="protein sequence ID" value="RDI61828.1"/>
    <property type="molecule type" value="Genomic_DNA"/>
</dbReference>
<protein>
    <submittedName>
        <fullName evidence="3">Diguanylate cyclase/phosphodiesterase</fullName>
    </submittedName>
</protein>
<dbReference type="GO" id="GO:0071111">
    <property type="term" value="F:cyclic-guanylate-specific phosphodiesterase activity"/>
    <property type="evidence" value="ECO:0007669"/>
    <property type="project" value="InterPro"/>
</dbReference>
<feature type="domain" description="EAL" evidence="2">
    <location>
        <begin position="296"/>
        <end position="543"/>
    </location>
</feature>
<gene>
    <name evidence="3" type="ORF">DES45_10185</name>
</gene>
<evidence type="ECO:0000259" key="2">
    <source>
        <dbReference type="PROSITE" id="PS50883"/>
    </source>
</evidence>
<dbReference type="SUPFAM" id="SSF55073">
    <property type="entry name" value="Nucleotide cyclase"/>
    <property type="match status" value="1"/>
</dbReference>
<reference evidence="3 4" key="1">
    <citation type="submission" date="2018-07" db="EMBL/GenBank/DDBJ databases">
        <title>Genomic Encyclopedia of Type Strains, Phase IV (KMG-IV): sequencing the most valuable type-strain genomes for metagenomic binning, comparative biology and taxonomic classification.</title>
        <authorList>
            <person name="Goeker M."/>
        </authorList>
    </citation>
    <scope>NUCLEOTIDE SEQUENCE [LARGE SCALE GENOMIC DNA]</scope>
    <source>
        <strain evidence="3 4">DSM 14364</strain>
    </source>
</reference>
<evidence type="ECO:0000256" key="1">
    <source>
        <dbReference type="SAM" id="MobiDB-lite"/>
    </source>
</evidence>
<dbReference type="PANTHER" id="PTHR33121">
    <property type="entry name" value="CYCLIC DI-GMP PHOSPHODIESTERASE PDEF"/>
    <property type="match status" value="1"/>
</dbReference>
<dbReference type="Gene3D" id="3.20.20.450">
    <property type="entry name" value="EAL domain"/>
    <property type="match status" value="1"/>
</dbReference>
<accession>A0A370HTI4</accession>
<dbReference type="SMART" id="SM00052">
    <property type="entry name" value="EAL"/>
    <property type="match status" value="1"/>
</dbReference>
<dbReference type="SUPFAM" id="SSF141868">
    <property type="entry name" value="EAL domain-like"/>
    <property type="match status" value="1"/>
</dbReference>
<dbReference type="CDD" id="cd01948">
    <property type="entry name" value="EAL"/>
    <property type="match status" value="1"/>
</dbReference>
<dbReference type="InterPro" id="IPR035919">
    <property type="entry name" value="EAL_sf"/>
</dbReference>
<evidence type="ECO:0000313" key="3">
    <source>
        <dbReference type="EMBL" id="RDI61828.1"/>
    </source>
</evidence>
<dbReference type="InterPro" id="IPR050706">
    <property type="entry name" value="Cyclic-di-GMP_PDE-like"/>
</dbReference>
<sequence>MATRRQGRTGIFKGASRTPRKAAPTGPQAALAALKGVTYAWDLGSDALTWGPNAADVLGLSPSVLPRTGRAFAQMIEPGSGLDRRDAMAADERGNRTFDGCYALRLSAGHVLMVQDAGRWQVDAEGRPSLLRGLLRADPAASAPELLPAAIKARSALFRQIQDQIDEAAQLSHTCTLIAGAVSEDDDVSIGEVARALRPMLRRGDRCDALGTNRFALTLACCPASEAPGAMKRAAALIKADAPDLTLHLGAACSPDHTFEAVKLMRFAAQALDRAVARSETAVLHKMHHGTKPKAAEQASFDLAAILNDRRLILTGQPLVDAPSRQPALVQACPAVGSPDGMSAPTGLVRATEEANVALLVDGRLLELAADHLARHHEARLALLVSAATLRDREWLPMLAAHLGARPGIASRLIVQVPEAVAGDPEAALAPLNTMKAFGVGIGLTGFGTGHASLAALQSLPVDLAVIDGVFVQSLKRSTDDRLFVRTLIDMARHLGIATAAEGVDEEASARLLSAWGIDYMQGALFGEAKPLAQPETLLQRLRRA</sequence>
<comment type="caution">
    <text evidence="3">The sequence shown here is derived from an EMBL/GenBank/DDBJ whole genome shotgun (WGS) entry which is preliminary data.</text>
</comment>
<evidence type="ECO:0000313" key="4">
    <source>
        <dbReference type="Proteomes" id="UP000254925"/>
    </source>
</evidence>
<dbReference type="OrthoDB" id="23692at2"/>
<keyword evidence="4" id="KW-1185">Reference proteome</keyword>
<dbReference type="RefSeq" id="WP_114768003.1">
    <property type="nucleotide sequence ID" value="NZ_QQBB01000001.1"/>
</dbReference>
<proteinExistence type="predicted"/>
<feature type="region of interest" description="Disordered" evidence="1">
    <location>
        <begin position="1"/>
        <end position="26"/>
    </location>
</feature>
<organism evidence="3 4">
    <name type="scientific">Microvirga subterranea</name>
    <dbReference type="NCBI Taxonomy" id="186651"/>
    <lineage>
        <taxon>Bacteria</taxon>
        <taxon>Pseudomonadati</taxon>
        <taxon>Pseudomonadota</taxon>
        <taxon>Alphaproteobacteria</taxon>
        <taxon>Hyphomicrobiales</taxon>
        <taxon>Methylobacteriaceae</taxon>
        <taxon>Microvirga</taxon>
    </lineage>
</organism>
<dbReference type="PROSITE" id="PS50883">
    <property type="entry name" value="EAL"/>
    <property type="match status" value="1"/>
</dbReference>
<dbReference type="Gene3D" id="3.30.450.20">
    <property type="entry name" value="PAS domain"/>
    <property type="match status" value="1"/>
</dbReference>
<dbReference type="Proteomes" id="UP000254925">
    <property type="component" value="Unassembled WGS sequence"/>
</dbReference>
<dbReference type="AlphaFoldDB" id="A0A370HTI4"/>
<dbReference type="Pfam" id="PF00563">
    <property type="entry name" value="EAL"/>
    <property type="match status" value="1"/>
</dbReference>
<dbReference type="Gene3D" id="3.30.70.270">
    <property type="match status" value="1"/>
</dbReference>
<name>A0A370HTI4_9HYPH</name>